<accession>A0A3A8EIW0</accession>
<evidence type="ECO:0000313" key="3">
    <source>
        <dbReference type="Proteomes" id="UP000282388"/>
    </source>
</evidence>
<gene>
    <name evidence="2" type="ORF">D7V32_02105</name>
</gene>
<protein>
    <recommendedName>
        <fullName evidence="4">Lipoprotein</fullName>
    </recommendedName>
</protein>
<keyword evidence="3" id="KW-1185">Reference proteome</keyword>
<comment type="caution">
    <text evidence="2">The sequence shown here is derived from an EMBL/GenBank/DDBJ whole genome shotgun (WGS) entry which is preliminary data.</text>
</comment>
<evidence type="ECO:0000256" key="1">
    <source>
        <dbReference type="SAM" id="SignalP"/>
    </source>
</evidence>
<dbReference type="AlphaFoldDB" id="A0A3A8EIW0"/>
<sequence>MKSFVIALMLCLSTILTGCSSIPEACTSYWKQIEQLSKQMGMSDMQIENNKIAFENKIKAMPKQEAVQSCTAKSSFLNLAKK</sequence>
<keyword evidence="1" id="KW-0732">Signal</keyword>
<name>A0A3A8EIW0_9GAMM</name>
<dbReference type="EMBL" id="RAXV01000002">
    <property type="protein sequence ID" value="RKG34068.1"/>
    <property type="molecule type" value="Genomic_DNA"/>
</dbReference>
<evidence type="ECO:0008006" key="4">
    <source>
        <dbReference type="Google" id="ProtNLM"/>
    </source>
</evidence>
<dbReference type="Proteomes" id="UP000282388">
    <property type="component" value="Unassembled WGS sequence"/>
</dbReference>
<reference evidence="2 3" key="1">
    <citation type="submission" date="2018-09" db="EMBL/GenBank/DDBJ databases">
        <title>The draft genome of Acinetobacter spp. strains.</title>
        <authorList>
            <person name="Qin J."/>
            <person name="Feng Y."/>
            <person name="Zong Z."/>
        </authorList>
    </citation>
    <scope>NUCLEOTIDE SEQUENCE [LARGE SCALE GENOMIC DNA]</scope>
    <source>
        <strain evidence="2 3">WCHAc060012</strain>
    </source>
</reference>
<feature type="chain" id="PRO_5017353965" description="Lipoprotein" evidence="1">
    <location>
        <begin position="26"/>
        <end position="82"/>
    </location>
</feature>
<feature type="signal peptide" evidence="1">
    <location>
        <begin position="1"/>
        <end position="25"/>
    </location>
</feature>
<dbReference type="PROSITE" id="PS51257">
    <property type="entry name" value="PROKAR_LIPOPROTEIN"/>
    <property type="match status" value="1"/>
</dbReference>
<evidence type="ECO:0000313" key="2">
    <source>
        <dbReference type="EMBL" id="RKG34068.1"/>
    </source>
</evidence>
<organism evidence="2 3">
    <name type="scientific">Acinetobacter tianfuensis</name>
    <dbReference type="NCBI Taxonomy" id="2419603"/>
    <lineage>
        <taxon>Bacteria</taxon>
        <taxon>Pseudomonadati</taxon>
        <taxon>Pseudomonadota</taxon>
        <taxon>Gammaproteobacteria</taxon>
        <taxon>Moraxellales</taxon>
        <taxon>Moraxellaceae</taxon>
        <taxon>Acinetobacter</taxon>
    </lineage>
</organism>
<proteinExistence type="predicted"/>